<accession>A0A0A9CHG8</accession>
<dbReference type="EMBL" id="GBRH01225065">
    <property type="protein sequence ID" value="JAD72830.1"/>
    <property type="molecule type" value="Transcribed_RNA"/>
</dbReference>
<sequence length="76" mass="8600">MIMADRRKRRRLDQPPEPVLPYFLHLPASCERVEHDAKVPKLITSPSSSSLQLAGRQEVDLELRLGSSPKVARIDP</sequence>
<evidence type="ECO:0000313" key="1">
    <source>
        <dbReference type="EMBL" id="JAD72830.1"/>
    </source>
</evidence>
<proteinExistence type="predicted"/>
<protein>
    <submittedName>
        <fullName evidence="1">Uncharacterized protein</fullName>
    </submittedName>
</protein>
<organism evidence="1">
    <name type="scientific">Arundo donax</name>
    <name type="common">Giant reed</name>
    <name type="synonym">Donax arundinaceus</name>
    <dbReference type="NCBI Taxonomy" id="35708"/>
    <lineage>
        <taxon>Eukaryota</taxon>
        <taxon>Viridiplantae</taxon>
        <taxon>Streptophyta</taxon>
        <taxon>Embryophyta</taxon>
        <taxon>Tracheophyta</taxon>
        <taxon>Spermatophyta</taxon>
        <taxon>Magnoliopsida</taxon>
        <taxon>Liliopsida</taxon>
        <taxon>Poales</taxon>
        <taxon>Poaceae</taxon>
        <taxon>PACMAD clade</taxon>
        <taxon>Arundinoideae</taxon>
        <taxon>Arundineae</taxon>
        <taxon>Arundo</taxon>
    </lineage>
</organism>
<dbReference type="AlphaFoldDB" id="A0A0A9CHG8"/>
<reference evidence="1" key="1">
    <citation type="submission" date="2014-09" db="EMBL/GenBank/DDBJ databases">
        <authorList>
            <person name="Magalhaes I.L.F."/>
            <person name="Oliveira U."/>
            <person name="Santos F.R."/>
            <person name="Vidigal T.H.D.A."/>
            <person name="Brescovit A.D."/>
            <person name="Santos A.J."/>
        </authorList>
    </citation>
    <scope>NUCLEOTIDE SEQUENCE</scope>
    <source>
        <tissue evidence="1">Shoot tissue taken approximately 20 cm above the soil surface</tissue>
    </source>
</reference>
<name>A0A0A9CHG8_ARUDO</name>
<reference evidence="1" key="2">
    <citation type="journal article" date="2015" name="Data Brief">
        <title>Shoot transcriptome of the giant reed, Arundo donax.</title>
        <authorList>
            <person name="Barrero R.A."/>
            <person name="Guerrero F.D."/>
            <person name="Moolhuijzen P."/>
            <person name="Goolsby J.A."/>
            <person name="Tidwell J."/>
            <person name="Bellgard S.E."/>
            <person name="Bellgard M.I."/>
        </authorList>
    </citation>
    <scope>NUCLEOTIDE SEQUENCE</scope>
    <source>
        <tissue evidence="1">Shoot tissue taken approximately 20 cm above the soil surface</tissue>
    </source>
</reference>